<dbReference type="CDD" id="cd03024">
    <property type="entry name" value="DsbA_FrnE"/>
    <property type="match status" value="1"/>
</dbReference>
<dbReference type="RefSeq" id="WP_155612449.1">
    <property type="nucleotide sequence ID" value="NZ_WNZW01000009.1"/>
</dbReference>
<organism evidence="3 4">
    <name type="scientific">Paenibacillus woosongensis</name>
    <dbReference type="NCBI Taxonomy" id="307580"/>
    <lineage>
        <taxon>Bacteria</taxon>
        <taxon>Bacillati</taxon>
        <taxon>Bacillota</taxon>
        <taxon>Bacilli</taxon>
        <taxon>Bacillales</taxon>
        <taxon>Paenibacillaceae</taxon>
        <taxon>Paenibacillus</taxon>
    </lineage>
</organism>
<dbReference type="Pfam" id="PF01323">
    <property type="entry name" value="DSBA"/>
    <property type="match status" value="1"/>
</dbReference>
<dbReference type="SUPFAM" id="SSF52833">
    <property type="entry name" value="Thioredoxin-like"/>
    <property type="match status" value="1"/>
</dbReference>
<dbReference type="PANTHER" id="PTHR13887:SF41">
    <property type="entry name" value="THIOREDOXIN SUPERFAMILY PROTEIN"/>
    <property type="match status" value="1"/>
</dbReference>
<name>A0A7X3CNS2_9BACL</name>
<dbReference type="Gene3D" id="3.40.30.10">
    <property type="entry name" value="Glutaredoxin"/>
    <property type="match status" value="1"/>
</dbReference>
<feature type="region of interest" description="Disordered" evidence="1">
    <location>
        <begin position="216"/>
        <end position="244"/>
    </location>
</feature>
<evidence type="ECO:0000259" key="2">
    <source>
        <dbReference type="Pfam" id="PF01323"/>
    </source>
</evidence>
<dbReference type="Proteomes" id="UP000447876">
    <property type="component" value="Unassembled WGS sequence"/>
</dbReference>
<gene>
    <name evidence="3" type="ORF">GNP95_19015</name>
</gene>
<reference evidence="3 4" key="1">
    <citation type="submission" date="2019-11" db="EMBL/GenBank/DDBJ databases">
        <title>Draft genome sequences of five Paenibacillus species of dairy origin.</title>
        <authorList>
            <person name="Olajide A.M."/>
            <person name="Chen S."/>
            <person name="Lapointe G."/>
        </authorList>
    </citation>
    <scope>NUCLEOTIDE SEQUENCE [LARGE SCALE GENOMIC DNA]</scope>
    <source>
        <strain evidence="3 4">12CR55</strain>
    </source>
</reference>
<dbReference type="InterPro" id="IPR036249">
    <property type="entry name" value="Thioredoxin-like_sf"/>
</dbReference>
<dbReference type="OrthoDB" id="9799122at2"/>
<dbReference type="EMBL" id="WNZW01000009">
    <property type="protein sequence ID" value="MUG47068.1"/>
    <property type="molecule type" value="Genomic_DNA"/>
</dbReference>
<accession>A0A7X3CNS2</accession>
<dbReference type="GO" id="GO:0016491">
    <property type="term" value="F:oxidoreductase activity"/>
    <property type="evidence" value="ECO:0007669"/>
    <property type="project" value="InterPro"/>
</dbReference>
<evidence type="ECO:0000313" key="4">
    <source>
        <dbReference type="Proteomes" id="UP000447876"/>
    </source>
</evidence>
<proteinExistence type="predicted"/>
<comment type="caution">
    <text evidence="3">The sequence shown here is derived from an EMBL/GenBank/DDBJ whole genome shotgun (WGS) entry which is preliminary data.</text>
</comment>
<feature type="domain" description="DSBA-like thioredoxin" evidence="2">
    <location>
        <begin position="3"/>
        <end position="204"/>
    </location>
</feature>
<dbReference type="InterPro" id="IPR001853">
    <property type="entry name" value="DSBA-like_thioredoxin_dom"/>
</dbReference>
<protein>
    <submittedName>
        <fullName evidence="3">DsbA family oxidoreductase</fullName>
    </submittedName>
</protein>
<dbReference type="AlphaFoldDB" id="A0A7X3CNS2"/>
<evidence type="ECO:0000313" key="3">
    <source>
        <dbReference type="EMBL" id="MUG47068.1"/>
    </source>
</evidence>
<feature type="compositionally biased region" description="Polar residues" evidence="1">
    <location>
        <begin position="225"/>
        <end position="244"/>
    </location>
</feature>
<sequence>MKVDIWSDFACPFCYIGKRKFEAALKQFPHGDQVQVGFRSFELAPDAEKKTGKDINTVLAEKYGMPYERAKQMNEQVTMQAAEVGLEYHMDNVIPTNTHDAHQLTQFAKQHGKGNELAERLFKAYFTEGLDLSDHPTLARLSAEVGLNEQEALRVLEEGAFDSAVIGELQQGARLGITGVPFFVFNDKYAVSGAQPSGTFLEVLEQVWQEEQQQPLQVISGQAGGNSDTGPNSDPSCSDGSCSV</sequence>
<evidence type="ECO:0000256" key="1">
    <source>
        <dbReference type="SAM" id="MobiDB-lite"/>
    </source>
</evidence>
<dbReference type="PANTHER" id="PTHR13887">
    <property type="entry name" value="GLUTATHIONE S-TRANSFERASE KAPPA"/>
    <property type="match status" value="1"/>
</dbReference>